<proteinExistence type="predicted"/>
<accession>W2TBX8</accession>
<protein>
    <submittedName>
        <fullName evidence="1">Uncharacterized protein</fullName>
    </submittedName>
</protein>
<organism evidence="1 2">
    <name type="scientific">Necator americanus</name>
    <name type="common">Human hookworm</name>
    <dbReference type="NCBI Taxonomy" id="51031"/>
    <lineage>
        <taxon>Eukaryota</taxon>
        <taxon>Metazoa</taxon>
        <taxon>Ecdysozoa</taxon>
        <taxon>Nematoda</taxon>
        <taxon>Chromadorea</taxon>
        <taxon>Rhabditida</taxon>
        <taxon>Rhabditina</taxon>
        <taxon>Rhabditomorpha</taxon>
        <taxon>Strongyloidea</taxon>
        <taxon>Ancylostomatidae</taxon>
        <taxon>Bunostominae</taxon>
        <taxon>Necator</taxon>
    </lineage>
</organism>
<sequence>MVDVLAVKETQVAEMKHPFTFPAHSLRVEVFPSDESRFHGCVLTCVVYCFGTADKLHETRRLVLVDGMVLLWTKECTTKETTMRQSNTIRGLLFFADVKKTQSINVNMQKALTIGVNAPSKIRVLFYDALESSKRTHSRWDSNSAALERYAFLFAQMIMMLQDLKDWGVL</sequence>
<dbReference type="EMBL" id="KI659640">
    <property type="protein sequence ID" value="ETN79104.1"/>
    <property type="molecule type" value="Genomic_DNA"/>
</dbReference>
<dbReference type="Proteomes" id="UP000053676">
    <property type="component" value="Unassembled WGS sequence"/>
</dbReference>
<gene>
    <name evidence="1" type="ORF">NECAME_10021</name>
</gene>
<keyword evidence="2" id="KW-1185">Reference proteome</keyword>
<evidence type="ECO:0000313" key="1">
    <source>
        <dbReference type="EMBL" id="ETN79104.1"/>
    </source>
</evidence>
<evidence type="ECO:0000313" key="2">
    <source>
        <dbReference type="Proteomes" id="UP000053676"/>
    </source>
</evidence>
<name>W2TBX8_NECAM</name>
<dbReference type="AlphaFoldDB" id="W2TBX8"/>
<dbReference type="KEGG" id="nai:NECAME_10021"/>
<reference evidence="2" key="1">
    <citation type="journal article" date="2014" name="Nat. Genet.">
        <title>Genome of the human hookworm Necator americanus.</title>
        <authorList>
            <person name="Tang Y.T."/>
            <person name="Gao X."/>
            <person name="Rosa B.A."/>
            <person name="Abubucker S."/>
            <person name="Hallsworth-Pepin K."/>
            <person name="Martin J."/>
            <person name="Tyagi R."/>
            <person name="Heizer E."/>
            <person name="Zhang X."/>
            <person name="Bhonagiri-Palsikar V."/>
            <person name="Minx P."/>
            <person name="Warren W.C."/>
            <person name="Wang Q."/>
            <person name="Zhan B."/>
            <person name="Hotez P.J."/>
            <person name="Sternberg P.W."/>
            <person name="Dougall A."/>
            <person name="Gaze S.T."/>
            <person name="Mulvenna J."/>
            <person name="Sotillo J."/>
            <person name="Ranganathan S."/>
            <person name="Rabelo E.M."/>
            <person name="Wilson R.K."/>
            <person name="Felgner P.L."/>
            <person name="Bethony J."/>
            <person name="Hawdon J.M."/>
            <person name="Gasser R.B."/>
            <person name="Loukas A."/>
            <person name="Mitreva M."/>
        </authorList>
    </citation>
    <scope>NUCLEOTIDE SEQUENCE [LARGE SCALE GENOMIC DNA]</scope>
</reference>